<keyword evidence="3 6" id="KW-0812">Transmembrane</keyword>
<dbReference type="GO" id="GO:0005886">
    <property type="term" value="C:plasma membrane"/>
    <property type="evidence" value="ECO:0007669"/>
    <property type="project" value="UniProtKB-SubCell"/>
</dbReference>
<dbReference type="Proteomes" id="UP001164718">
    <property type="component" value="Chromosome"/>
</dbReference>
<feature type="transmembrane region" description="Helical" evidence="6">
    <location>
        <begin position="120"/>
        <end position="143"/>
    </location>
</feature>
<dbReference type="CDD" id="cd16380">
    <property type="entry name" value="YitT_C"/>
    <property type="match status" value="1"/>
</dbReference>
<sequence length="292" mass="32700">MLSNMTFIGGHAVVSTNVKKIFFVIVGAFIYTIGINFFLVPANVYASGFSGLSQLLMSIFQQFFHIHVSMGIFLLLLNIPVIVLSWFKLGHAFTFYSVMSVGFTSFFLQIVPIQSVSNDIILNAVFGGTISAIGVGLTLRWGASTGGMDIITLFLSKLRDQPIGKYQLGLNSIIIFSAGMLYDWEKALYTMVALYTSSRVVDMLHTRSHKLTAMIITNKTEEMKKEIIFRLGRGITILPAQGAFSDEKREMLMVVISKYELFELKQIIKQVDGHAFTNIVHTESVYGKFRRD</sequence>
<dbReference type="RefSeq" id="WP_275416455.1">
    <property type="nucleotide sequence ID" value="NZ_CP106878.1"/>
</dbReference>
<dbReference type="InterPro" id="IPR015867">
    <property type="entry name" value="N-reg_PII/ATP_PRibTrfase_C"/>
</dbReference>
<dbReference type="PIRSF" id="PIRSF006483">
    <property type="entry name" value="Membrane_protein_YitT"/>
    <property type="match status" value="1"/>
</dbReference>
<feature type="domain" description="DUF2179" evidence="7">
    <location>
        <begin position="233"/>
        <end position="287"/>
    </location>
</feature>
<proteinExistence type="predicted"/>
<reference evidence="8" key="1">
    <citation type="submission" date="2022-09" db="EMBL/GenBank/DDBJ databases">
        <title>Complete Genomes of Fervidibacillus albus and Fervidibacillus halotolerans isolated from tidal flat sediments.</title>
        <authorList>
            <person name="Kwon K.K."/>
            <person name="Yang S.-H."/>
            <person name="Park M.J."/>
            <person name="Oh H.-M."/>
        </authorList>
    </citation>
    <scope>NUCLEOTIDE SEQUENCE</scope>
    <source>
        <strain evidence="8">MEBiC13591</strain>
    </source>
</reference>
<evidence type="ECO:0000256" key="5">
    <source>
        <dbReference type="ARBA" id="ARBA00023136"/>
    </source>
</evidence>
<dbReference type="InterPro" id="IPR003740">
    <property type="entry name" value="YitT"/>
</dbReference>
<dbReference type="PANTHER" id="PTHR33545">
    <property type="entry name" value="UPF0750 MEMBRANE PROTEIN YITT-RELATED"/>
    <property type="match status" value="1"/>
</dbReference>
<keyword evidence="2" id="KW-1003">Cell membrane</keyword>
<comment type="subcellular location">
    <subcellularLocation>
        <location evidence="1">Cell membrane</location>
        <topology evidence="1">Multi-pass membrane protein</topology>
    </subcellularLocation>
</comment>
<dbReference type="InterPro" id="IPR019264">
    <property type="entry name" value="DUF2179"/>
</dbReference>
<feature type="transmembrane region" description="Helical" evidence="6">
    <location>
        <begin position="20"/>
        <end position="42"/>
    </location>
</feature>
<dbReference type="InterPro" id="IPR051461">
    <property type="entry name" value="UPF0750_membrane"/>
</dbReference>
<keyword evidence="5 6" id="KW-0472">Membrane</keyword>
<dbReference type="KEGG" id="faf:OE104_08450"/>
<dbReference type="Gene3D" id="3.30.70.120">
    <property type="match status" value="1"/>
</dbReference>
<evidence type="ECO:0000256" key="3">
    <source>
        <dbReference type="ARBA" id="ARBA00022692"/>
    </source>
</evidence>
<feature type="transmembrane region" description="Helical" evidence="6">
    <location>
        <begin position="63"/>
        <end position="87"/>
    </location>
</feature>
<evidence type="ECO:0000256" key="6">
    <source>
        <dbReference type="SAM" id="Phobius"/>
    </source>
</evidence>
<accession>A0A9E8LSP0</accession>
<evidence type="ECO:0000256" key="2">
    <source>
        <dbReference type="ARBA" id="ARBA00022475"/>
    </source>
</evidence>
<evidence type="ECO:0000313" key="8">
    <source>
        <dbReference type="EMBL" id="WAA08675.1"/>
    </source>
</evidence>
<name>A0A9E8LSP0_9BACI</name>
<keyword evidence="9" id="KW-1185">Reference proteome</keyword>
<dbReference type="PANTHER" id="PTHR33545:SF5">
    <property type="entry name" value="UPF0750 MEMBRANE PROTEIN YITT"/>
    <property type="match status" value="1"/>
</dbReference>
<gene>
    <name evidence="8" type="ORF">OE104_08450</name>
</gene>
<dbReference type="Pfam" id="PF02588">
    <property type="entry name" value="YitT_membrane"/>
    <property type="match status" value="1"/>
</dbReference>
<evidence type="ECO:0000256" key="1">
    <source>
        <dbReference type="ARBA" id="ARBA00004651"/>
    </source>
</evidence>
<keyword evidence="4 6" id="KW-1133">Transmembrane helix</keyword>
<evidence type="ECO:0000313" key="9">
    <source>
        <dbReference type="Proteomes" id="UP001164718"/>
    </source>
</evidence>
<evidence type="ECO:0000259" key="7">
    <source>
        <dbReference type="Pfam" id="PF10035"/>
    </source>
</evidence>
<protein>
    <submittedName>
        <fullName evidence="8">YitT family protein</fullName>
    </submittedName>
</protein>
<dbReference type="EMBL" id="CP106878">
    <property type="protein sequence ID" value="WAA08675.1"/>
    <property type="molecule type" value="Genomic_DNA"/>
</dbReference>
<dbReference type="Pfam" id="PF10035">
    <property type="entry name" value="DUF2179"/>
    <property type="match status" value="1"/>
</dbReference>
<feature type="transmembrane region" description="Helical" evidence="6">
    <location>
        <begin position="93"/>
        <end position="113"/>
    </location>
</feature>
<dbReference type="AlphaFoldDB" id="A0A9E8LSP0"/>
<organism evidence="8 9">
    <name type="scientific">Fervidibacillus albus</name>
    <dbReference type="NCBI Taxonomy" id="2980026"/>
    <lineage>
        <taxon>Bacteria</taxon>
        <taxon>Bacillati</taxon>
        <taxon>Bacillota</taxon>
        <taxon>Bacilli</taxon>
        <taxon>Bacillales</taxon>
        <taxon>Bacillaceae</taxon>
        <taxon>Fervidibacillus</taxon>
    </lineage>
</organism>
<evidence type="ECO:0000256" key="4">
    <source>
        <dbReference type="ARBA" id="ARBA00022989"/>
    </source>
</evidence>